<dbReference type="Gene3D" id="3.30.70.120">
    <property type="match status" value="1"/>
</dbReference>
<evidence type="ECO:0000256" key="4">
    <source>
        <dbReference type="SAM" id="SignalP"/>
    </source>
</evidence>
<dbReference type="InterPro" id="IPR011322">
    <property type="entry name" value="N-reg_PII-like_a/b"/>
</dbReference>
<comment type="subunit">
    <text evidence="2">Homotrimer.</text>
</comment>
<dbReference type="Pfam" id="PF03091">
    <property type="entry name" value="CutA1"/>
    <property type="match status" value="1"/>
</dbReference>
<feature type="chain" id="PRO_5045782683" evidence="4">
    <location>
        <begin position="20"/>
        <end position="111"/>
    </location>
</feature>
<accession>A0ABM4FXS3</accession>
<dbReference type="InterPro" id="IPR004323">
    <property type="entry name" value="Ion_tolerance_CutA"/>
</dbReference>
<evidence type="ECO:0000313" key="5">
    <source>
        <dbReference type="Proteomes" id="UP001652627"/>
    </source>
</evidence>
<keyword evidence="5" id="KW-1185">Reference proteome</keyword>
<comment type="similarity">
    <text evidence="1">Belongs to the CutA family.</text>
</comment>
<evidence type="ECO:0000256" key="1">
    <source>
        <dbReference type="ARBA" id="ARBA00010169"/>
    </source>
</evidence>
<dbReference type="InterPro" id="IPR015867">
    <property type="entry name" value="N-reg_PII/ATP_PRibTrfase_C"/>
</dbReference>
<keyword evidence="3 4" id="KW-0732">Signal</keyword>
<dbReference type="GeneID" id="106497541"/>
<gene>
    <name evidence="6" type="primary">CUTA</name>
</gene>
<protein>
    <submittedName>
        <fullName evidence="6">Protein CutA</fullName>
    </submittedName>
</protein>
<name>A0ABM4FXS3_9AVES</name>
<dbReference type="SUPFAM" id="SSF54913">
    <property type="entry name" value="GlnB-like"/>
    <property type="match status" value="1"/>
</dbReference>
<proteinExistence type="inferred from homology"/>
<organism evidence="5 6">
    <name type="scientific">Apteryx mantelli</name>
    <name type="common">North Island brown kiwi</name>
    <dbReference type="NCBI Taxonomy" id="2696672"/>
    <lineage>
        <taxon>Eukaryota</taxon>
        <taxon>Metazoa</taxon>
        <taxon>Chordata</taxon>
        <taxon>Craniata</taxon>
        <taxon>Vertebrata</taxon>
        <taxon>Euteleostomi</taxon>
        <taxon>Archelosauria</taxon>
        <taxon>Archosauria</taxon>
        <taxon>Dinosauria</taxon>
        <taxon>Saurischia</taxon>
        <taxon>Theropoda</taxon>
        <taxon>Coelurosauria</taxon>
        <taxon>Aves</taxon>
        <taxon>Palaeognathae</taxon>
        <taxon>Apterygiformes</taxon>
        <taxon>Apterygidae</taxon>
        <taxon>Apteryx</taxon>
    </lineage>
</organism>
<evidence type="ECO:0000256" key="3">
    <source>
        <dbReference type="ARBA" id="ARBA00022729"/>
    </source>
</evidence>
<feature type="signal peptide" evidence="4">
    <location>
        <begin position="1"/>
        <end position="19"/>
    </location>
</feature>
<sequence length="111" mass="11429">MRAACAALALALLAAPLRSRRLLSMAADAYVPGSLAAAFVTCPNETVAKELARAMVEKRLAACVNIVPRVTSMCAGDAGTAVAGDRGTRGGPGDMIKTRSSRIPALAEFVR</sequence>
<dbReference type="PANTHER" id="PTHR23419">
    <property type="entry name" value="DIVALENT CATION TOLERANCE CUTA-RELATED"/>
    <property type="match status" value="1"/>
</dbReference>
<dbReference type="Proteomes" id="UP001652627">
    <property type="component" value="Chromosome 32"/>
</dbReference>
<evidence type="ECO:0000313" key="6">
    <source>
        <dbReference type="RefSeq" id="XP_067169743.1"/>
    </source>
</evidence>
<dbReference type="PANTHER" id="PTHR23419:SF1">
    <property type="entry name" value="PROTEIN CUTA"/>
    <property type="match status" value="1"/>
</dbReference>
<reference evidence="6" key="1">
    <citation type="submission" date="2025-08" db="UniProtKB">
        <authorList>
            <consortium name="RefSeq"/>
        </authorList>
    </citation>
    <scope>IDENTIFICATION</scope>
    <source>
        <tissue evidence="6">Blood</tissue>
    </source>
</reference>
<dbReference type="RefSeq" id="XP_067169743.1">
    <property type="nucleotide sequence ID" value="XM_067313642.1"/>
</dbReference>
<evidence type="ECO:0000256" key="2">
    <source>
        <dbReference type="ARBA" id="ARBA00011233"/>
    </source>
</evidence>